<evidence type="ECO:0000256" key="4">
    <source>
        <dbReference type="ARBA" id="ARBA00022722"/>
    </source>
</evidence>
<dbReference type="GO" id="GO:0036503">
    <property type="term" value="P:ERAD pathway"/>
    <property type="evidence" value="ECO:0007669"/>
    <property type="project" value="TreeGrafter"/>
</dbReference>
<dbReference type="Proteomes" id="UP000578531">
    <property type="component" value="Unassembled WGS sequence"/>
</dbReference>
<evidence type="ECO:0000256" key="9">
    <source>
        <dbReference type="ARBA" id="ARBA00023054"/>
    </source>
</evidence>
<feature type="domain" description="VLRF1" evidence="13">
    <location>
        <begin position="236"/>
        <end position="394"/>
    </location>
</feature>
<dbReference type="Gene3D" id="1.25.40.20">
    <property type="entry name" value="Ankyrin repeat-containing domain"/>
    <property type="match status" value="1"/>
</dbReference>
<evidence type="ECO:0000256" key="2">
    <source>
        <dbReference type="ARBA" id="ARBA00009262"/>
    </source>
</evidence>
<feature type="active site" evidence="11">
    <location>
        <position position="294"/>
    </location>
</feature>
<dbReference type="InterPro" id="IPR036770">
    <property type="entry name" value="Ankyrin_rpt-contain_sf"/>
</dbReference>
<keyword evidence="6 11" id="KW-0255">Endonuclease</keyword>
<protein>
    <recommendedName>
        <fullName evidence="13">VLRF1 domain-containing protein</fullName>
    </recommendedName>
</protein>
<organism evidence="14 15">
    <name type="scientific">Letharia columbiana</name>
    <dbReference type="NCBI Taxonomy" id="112416"/>
    <lineage>
        <taxon>Eukaryota</taxon>
        <taxon>Fungi</taxon>
        <taxon>Dikarya</taxon>
        <taxon>Ascomycota</taxon>
        <taxon>Pezizomycotina</taxon>
        <taxon>Lecanoromycetes</taxon>
        <taxon>OSLEUM clade</taxon>
        <taxon>Lecanoromycetidae</taxon>
        <taxon>Lecanorales</taxon>
        <taxon>Lecanorineae</taxon>
        <taxon>Parmeliaceae</taxon>
        <taxon>Letharia</taxon>
    </lineage>
</organism>
<gene>
    <name evidence="14" type="ORF">HO173_002252</name>
</gene>
<keyword evidence="3 11" id="KW-0963">Cytoplasm</keyword>
<feature type="repeat" description="ANK" evidence="10">
    <location>
        <begin position="485"/>
        <end position="518"/>
    </location>
</feature>
<reference evidence="14 15" key="1">
    <citation type="journal article" date="2020" name="Genomics">
        <title>Complete, high-quality genomes from long-read metagenomic sequencing of two wolf lichen thalli reveals enigmatic genome architecture.</title>
        <authorList>
            <person name="McKenzie S.K."/>
            <person name="Walston R.F."/>
            <person name="Allen J.L."/>
        </authorList>
    </citation>
    <scope>NUCLEOTIDE SEQUENCE [LARGE SCALE GENOMIC DNA]</scope>
    <source>
        <strain evidence="14">WasteWater2</strain>
    </source>
</reference>
<dbReference type="SUPFAM" id="SSF48403">
    <property type="entry name" value="Ankyrin repeat"/>
    <property type="match status" value="1"/>
</dbReference>
<evidence type="ECO:0000256" key="12">
    <source>
        <dbReference type="SAM" id="MobiDB-lite"/>
    </source>
</evidence>
<evidence type="ECO:0000256" key="5">
    <source>
        <dbReference type="ARBA" id="ARBA00022737"/>
    </source>
</evidence>
<dbReference type="GO" id="GO:0004519">
    <property type="term" value="F:endonuclease activity"/>
    <property type="evidence" value="ECO:0007669"/>
    <property type="project" value="UniProtKB-KW"/>
</dbReference>
<evidence type="ECO:0000256" key="1">
    <source>
        <dbReference type="ARBA" id="ARBA00004496"/>
    </source>
</evidence>
<evidence type="ECO:0000313" key="14">
    <source>
        <dbReference type="EMBL" id="KAF6239706.1"/>
    </source>
</evidence>
<feature type="region of interest" description="Disordered" evidence="12">
    <location>
        <begin position="559"/>
        <end position="655"/>
    </location>
</feature>
<dbReference type="PROSITE" id="PS52044">
    <property type="entry name" value="VLRF1"/>
    <property type="match status" value="1"/>
</dbReference>
<dbReference type="InterPro" id="IPR047139">
    <property type="entry name" value="ANKZ1/VMS1"/>
</dbReference>
<dbReference type="OrthoDB" id="429841at2759"/>
<evidence type="ECO:0000256" key="11">
    <source>
        <dbReference type="PROSITE-ProRule" id="PRU01389"/>
    </source>
</evidence>
<keyword evidence="4 11" id="KW-0540">Nuclease</keyword>
<feature type="region of interest" description="Disordered" evidence="12">
    <location>
        <begin position="114"/>
        <end position="171"/>
    </location>
</feature>
<sequence>MSDNAGELLKKPLYVFGLPQELLVTLHLKDPTVLPPPIENPPQPSKCTSENNVGSPGGETKLSTTCQLCRTSLSNVQEQRLHVKSDWHNYNLKQKVRGAQSVSENEFEKLVDELDESISGSGSESSESEADGEGAKESTLSALLKKQAKLGHPSSQAEFMPKKRKRGSDKPPLIWFSTSLLPTNISLGIYRALFTNPEQEQPDTVAVIRKKQLRSVPAKPPPADGSNGVPLPSTMTSPQIFLCMIGGGHFAGMVVSLAPKLGKQSTGIEQRQPLVIAHKTFHRYTTRRKQGGAQSANDSAKGAAHSAGSSLRRYNEAALEQEIRALLAEWKVLIGASQLIFVRATGSSNRRILFGPYENQVLRQNDARNRTFPFSTRRATQAELMRAFVEITRVKVSEVDEAALAVAAAAAAQLEADRAASQATAPVLPAKAKPSREEEAASLHTTQLQALIRRSKVPALLSYLVTNSLSPHFLFYPPSTQAHHHASTPLHLASSINSPAIVLALLTKAGADPSVVNMEGKPAFDLAGDRGTRDAFRVARSELGEGKWNWDTAHIPAPLSRAEADEREESERAEAGKAELERRKAEEDRLKHEVRVVENGSKKGGRGLGATEKTAEERREEDGRGMTPQMRMMVERERRARAAEARLGGRDNMRC</sequence>
<dbReference type="Pfam" id="PF00023">
    <property type="entry name" value="Ank"/>
    <property type="match status" value="1"/>
</dbReference>
<feature type="region of interest" description="Disordered" evidence="12">
    <location>
        <begin position="285"/>
        <end position="307"/>
    </location>
</feature>
<evidence type="ECO:0000256" key="10">
    <source>
        <dbReference type="PROSITE-ProRule" id="PRU00023"/>
    </source>
</evidence>
<proteinExistence type="inferred from homology"/>
<dbReference type="PANTHER" id="PTHR16036">
    <property type="entry name" value="ANKYRIN REPEAT AND ZINC FINGER DOMAIN-CONTAINING PROTEIN 1"/>
    <property type="match status" value="1"/>
</dbReference>
<dbReference type="GeneID" id="59283926"/>
<comment type="similarity">
    <text evidence="2 11">Belongs to the ANKZF1/VMS1 family.</text>
</comment>
<feature type="compositionally biased region" description="Basic and acidic residues" evidence="12">
    <location>
        <begin position="633"/>
        <end position="655"/>
    </location>
</feature>
<dbReference type="EMBL" id="JACCJC010000005">
    <property type="protein sequence ID" value="KAF6239706.1"/>
    <property type="molecule type" value="Genomic_DNA"/>
</dbReference>
<comment type="domain">
    <text evidence="11">The VLRF1 domain mediates binding to the 60S ribosomal subunit.</text>
</comment>
<dbReference type="PROSITE" id="PS50297">
    <property type="entry name" value="ANK_REP_REGION"/>
    <property type="match status" value="1"/>
</dbReference>
<feature type="region of interest" description="Disordered" evidence="12">
    <location>
        <begin position="36"/>
        <end position="59"/>
    </location>
</feature>
<dbReference type="GO" id="GO:0005737">
    <property type="term" value="C:cytoplasm"/>
    <property type="evidence" value="ECO:0007669"/>
    <property type="project" value="UniProtKB-SubCell"/>
</dbReference>
<feature type="compositionally biased region" description="Polar residues" evidence="12">
    <location>
        <begin position="45"/>
        <end position="54"/>
    </location>
</feature>
<dbReference type="PANTHER" id="PTHR16036:SF2">
    <property type="entry name" value="TRNA ENDONUCLEASE ANKZF1"/>
    <property type="match status" value="1"/>
</dbReference>
<keyword evidence="5" id="KW-0677">Repeat</keyword>
<dbReference type="GO" id="GO:0016787">
    <property type="term" value="F:hydrolase activity"/>
    <property type="evidence" value="ECO:0007669"/>
    <property type="project" value="UniProtKB-KW"/>
</dbReference>
<feature type="compositionally biased region" description="Basic and acidic residues" evidence="12">
    <location>
        <begin position="613"/>
        <end position="624"/>
    </location>
</feature>
<feature type="compositionally biased region" description="Basic and acidic residues" evidence="12">
    <location>
        <begin position="569"/>
        <end position="596"/>
    </location>
</feature>
<evidence type="ECO:0000259" key="13">
    <source>
        <dbReference type="PROSITE" id="PS52044"/>
    </source>
</evidence>
<evidence type="ECO:0000313" key="15">
    <source>
        <dbReference type="Proteomes" id="UP000578531"/>
    </source>
</evidence>
<keyword evidence="15" id="KW-1185">Reference proteome</keyword>
<dbReference type="InterPro" id="IPR041175">
    <property type="entry name" value="VLRF1/Vms1"/>
</dbReference>
<accession>A0A8H6L8I5</accession>
<evidence type="ECO:0000256" key="6">
    <source>
        <dbReference type="ARBA" id="ARBA00022759"/>
    </source>
</evidence>
<keyword evidence="8 10" id="KW-0040">ANK repeat</keyword>
<name>A0A8H6L8I5_9LECA</name>
<keyword evidence="7 11" id="KW-0378">Hydrolase</keyword>
<evidence type="ECO:0000256" key="7">
    <source>
        <dbReference type="ARBA" id="ARBA00022801"/>
    </source>
</evidence>
<dbReference type="Pfam" id="PF18826">
    <property type="entry name" value="bVLRF1"/>
    <property type="match status" value="1"/>
</dbReference>
<evidence type="ECO:0000256" key="3">
    <source>
        <dbReference type="ARBA" id="ARBA00022490"/>
    </source>
</evidence>
<dbReference type="InterPro" id="IPR002110">
    <property type="entry name" value="Ankyrin_rpt"/>
</dbReference>
<keyword evidence="9" id="KW-0175">Coiled coil</keyword>
<dbReference type="RefSeq" id="XP_037168981.1">
    <property type="nucleotide sequence ID" value="XM_037304186.1"/>
</dbReference>
<dbReference type="PROSITE" id="PS50088">
    <property type="entry name" value="ANK_REPEAT"/>
    <property type="match status" value="1"/>
</dbReference>
<dbReference type="AlphaFoldDB" id="A0A8H6L8I5"/>
<comment type="caution">
    <text evidence="14">The sequence shown here is derived from an EMBL/GenBank/DDBJ whole genome shotgun (WGS) entry which is preliminary data.</text>
</comment>
<comment type="subcellular location">
    <subcellularLocation>
        <location evidence="1">Cytoplasm</location>
    </subcellularLocation>
</comment>
<evidence type="ECO:0000256" key="8">
    <source>
        <dbReference type="ARBA" id="ARBA00023043"/>
    </source>
</evidence>